<dbReference type="AlphaFoldDB" id="A0A7X2LVL9"/>
<dbReference type="Proteomes" id="UP000446768">
    <property type="component" value="Unassembled WGS sequence"/>
</dbReference>
<dbReference type="RefSeq" id="WP_154377522.1">
    <property type="nucleotide sequence ID" value="NZ_WKJJ01000013.1"/>
</dbReference>
<protein>
    <submittedName>
        <fullName evidence="1">TIGR03790 family protein</fullName>
    </submittedName>
</protein>
<name>A0A7X2LVL9_9BURK</name>
<accession>A0A7X2LVL9</accession>
<proteinExistence type="predicted"/>
<reference evidence="1 2" key="1">
    <citation type="submission" date="2019-11" db="EMBL/GenBank/DDBJ databases">
        <title>Novel species isolated from a subtropical stream in China.</title>
        <authorList>
            <person name="Lu H."/>
        </authorList>
    </citation>
    <scope>NUCLEOTIDE SEQUENCE [LARGE SCALE GENOMIC DNA]</scope>
    <source>
        <strain evidence="1 2">FT92W</strain>
    </source>
</reference>
<sequence length="338" mass="36517">MLAVALAFLPAAHPARAQSPRLPTALQPPQLAVIVNDDDPDSVAIAEQYRARRAIPEENIVHVRIPGKPRKMDAAQFARLKQEIDSRLTSRIQAVLMAWTAPYAVECQGITAAYTLGFDPALCSKPCGPGKPSPYFNTPSRQPYTDFGMRISMLLPASERELATALIARGIAATAQAKPPRAGAYYVLTPDKARNSRAPFFPRPGMLKGKDVEMRVIQGAALENADDVLVYQIGAATVGKLDTVHFVPGALADHLTSLGGDLLGSTQMSSLRWLEAGATASYGAVSEPCNYWQKFPHPAVLLSRYVRGDSAIEAYWKSVAWPAQGVFIGEPLAAPYHN</sequence>
<dbReference type="InterPro" id="IPR022265">
    <property type="entry name" value="CHP03790"/>
</dbReference>
<organism evidence="1 2">
    <name type="scientific">Pseudoduganella rivuli</name>
    <dbReference type="NCBI Taxonomy" id="2666085"/>
    <lineage>
        <taxon>Bacteria</taxon>
        <taxon>Pseudomonadati</taxon>
        <taxon>Pseudomonadota</taxon>
        <taxon>Betaproteobacteria</taxon>
        <taxon>Burkholderiales</taxon>
        <taxon>Oxalobacteraceae</taxon>
        <taxon>Telluria group</taxon>
        <taxon>Pseudoduganella</taxon>
    </lineage>
</organism>
<dbReference type="EMBL" id="WKJJ01000013">
    <property type="protein sequence ID" value="MRV74192.1"/>
    <property type="molecule type" value="Genomic_DNA"/>
</dbReference>
<dbReference type="NCBIfam" id="TIGR03790">
    <property type="entry name" value="TIGR03790 family protein"/>
    <property type="match status" value="1"/>
</dbReference>
<keyword evidence="2" id="KW-1185">Reference proteome</keyword>
<evidence type="ECO:0000313" key="2">
    <source>
        <dbReference type="Proteomes" id="UP000446768"/>
    </source>
</evidence>
<gene>
    <name evidence="1" type="ORF">GJ700_21005</name>
</gene>
<comment type="caution">
    <text evidence="1">The sequence shown here is derived from an EMBL/GenBank/DDBJ whole genome shotgun (WGS) entry which is preliminary data.</text>
</comment>
<evidence type="ECO:0000313" key="1">
    <source>
        <dbReference type="EMBL" id="MRV74192.1"/>
    </source>
</evidence>